<evidence type="ECO:0000313" key="2">
    <source>
        <dbReference type="EMBL" id="MBS7824141.1"/>
    </source>
</evidence>
<name>A0AB35BWR6_9GAMM</name>
<evidence type="ECO:0000313" key="3">
    <source>
        <dbReference type="Proteomes" id="UP000680020"/>
    </source>
</evidence>
<sequence>MKASLLAVPVALILTACVSTEPAQNTQTTINAAPAKAALTDQHWSARLPDEKMALRSCILADKNINAILYLEKSDKATTLVVEEKNGAVKNCVVGHNQKAKLLPFEDQLPSHITRFYPVGKKLGACSKPTALKDADNRLMGTVCQ</sequence>
<gene>
    <name evidence="2" type="ORF">J7561_02840</name>
</gene>
<accession>A0AB35BWR6</accession>
<feature type="signal peptide" evidence="1">
    <location>
        <begin position="1"/>
        <end position="23"/>
    </location>
</feature>
<comment type="caution">
    <text evidence="2">The sequence shown here is derived from an EMBL/GenBank/DDBJ whole genome shotgun (WGS) entry which is preliminary data.</text>
</comment>
<keyword evidence="1" id="KW-0732">Signal</keyword>
<dbReference type="AlphaFoldDB" id="A0AB35BWR6"/>
<reference evidence="2" key="1">
    <citation type="submission" date="2021-03" db="EMBL/GenBank/DDBJ databases">
        <title>Identification and antibiotic profiling of Wohlfahrtiimonas chitiniclastica, an underestimated human pathogen.</title>
        <authorList>
            <person name="Kopf A."/>
            <person name="Bunk B."/>
            <person name="Coldewey S."/>
            <person name="Gunzer F."/>
            <person name="Riedel T."/>
            <person name="Schroettner P."/>
        </authorList>
    </citation>
    <scope>NUCLEOTIDE SEQUENCE</scope>
    <source>
        <strain evidence="2">DSM 100917</strain>
    </source>
</reference>
<protein>
    <submittedName>
        <fullName evidence="2">Transposase</fullName>
    </submittedName>
</protein>
<dbReference type="RefSeq" id="WP_213403425.1">
    <property type="nucleotide sequence ID" value="NZ_JAGIBT010000004.1"/>
</dbReference>
<evidence type="ECO:0000256" key="1">
    <source>
        <dbReference type="SAM" id="SignalP"/>
    </source>
</evidence>
<dbReference type="Proteomes" id="UP000680020">
    <property type="component" value="Unassembled WGS sequence"/>
</dbReference>
<feature type="chain" id="PRO_5044228008" evidence="1">
    <location>
        <begin position="24"/>
        <end position="145"/>
    </location>
</feature>
<proteinExistence type="predicted"/>
<dbReference type="PROSITE" id="PS51257">
    <property type="entry name" value="PROKAR_LIPOPROTEIN"/>
    <property type="match status" value="1"/>
</dbReference>
<dbReference type="EMBL" id="JAGIBU010000001">
    <property type="protein sequence ID" value="MBS7824141.1"/>
    <property type="molecule type" value="Genomic_DNA"/>
</dbReference>
<organism evidence="2 3">
    <name type="scientific">Wohlfahrtiimonas chitiniclastica</name>
    <dbReference type="NCBI Taxonomy" id="400946"/>
    <lineage>
        <taxon>Bacteria</taxon>
        <taxon>Pseudomonadati</taxon>
        <taxon>Pseudomonadota</taxon>
        <taxon>Gammaproteobacteria</taxon>
        <taxon>Cardiobacteriales</taxon>
        <taxon>Ignatzschineriaceae</taxon>
        <taxon>Wohlfahrtiimonas</taxon>
    </lineage>
</organism>